<accession>A0ABU0UXR2</accession>
<dbReference type="Proteomes" id="UP001233360">
    <property type="component" value="Unassembled WGS sequence"/>
</dbReference>
<reference evidence="1 2" key="1">
    <citation type="submission" date="2023-07" db="EMBL/GenBank/DDBJ databases">
        <title>Functional and genomic diversity of the sorghum phyllosphere microbiome.</title>
        <authorList>
            <person name="Shade A."/>
        </authorList>
    </citation>
    <scope>NUCLEOTIDE SEQUENCE [LARGE SCALE GENOMIC DNA]</scope>
    <source>
        <strain evidence="1 2">SORGH_AS_0887</strain>
    </source>
</reference>
<name>A0ABU0UXR2_ACIBI</name>
<comment type="caution">
    <text evidence="1">The sequence shown here is derived from an EMBL/GenBank/DDBJ whole genome shotgun (WGS) entry which is preliminary data.</text>
</comment>
<gene>
    <name evidence="1" type="ORF">QE380_002273</name>
</gene>
<evidence type="ECO:0000313" key="1">
    <source>
        <dbReference type="EMBL" id="MDQ1209350.1"/>
    </source>
</evidence>
<sequence>MNKTFDFNEKFGFPKELICKKFNKMNISIHPSFAGIYLCYQEAFKSLKADLSILTSCPVLSVWKDPNIAGYTIAKDFMWHLSFSQNIPKNIKLLVYSFPSDEEKIKLLKRMVSSEFLGFLPSFHHNLNKMNPQKLLNLINTHISSEAILILNKEKSFKPHSSMSLDLLAKLVSYTRNQLNYRNRVIFQERQNVLNQLEQTSQIAQQLLNDSGLVLSTELLWKQQ</sequence>
<proteinExistence type="predicted"/>
<keyword evidence="2" id="KW-1185">Reference proteome</keyword>
<dbReference type="EMBL" id="JAUTBK010000002">
    <property type="protein sequence ID" value="MDQ1209350.1"/>
    <property type="molecule type" value="Genomic_DNA"/>
</dbReference>
<protein>
    <submittedName>
        <fullName evidence="1">Uncharacterized protein</fullName>
    </submittedName>
</protein>
<organism evidence="1 2">
    <name type="scientific">Acinetobacter baylyi</name>
    <dbReference type="NCBI Taxonomy" id="202950"/>
    <lineage>
        <taxon>Bacteria</taxon>
        <taxon>Pseudomonadati</taxon>
        <taxon>Pseudomonadota</taxon>
        <taxon>Gammaproteobacteria</taxon>
        <taxon>Moraxellales</taxon>
        <taxon>Moraxellaceae</taxon>
        <taxon>Acinetobacter</taxon>
    </lineage>
</organism>
<evidence type="ECO:0000313" key="2">
    <source>
        <dbReference type="Proteomes" id="UP001233360"/>
    </source>
</evidence>
<dbReference type="RefSeq" id="WP_307003784.1">
    <property type="nucleotide sequence ID" value="NZ_JAUTBK010000002.1"/>
</dbReference>